<comment type="similarity">
    <text evidence="2">Belongs to the HAD-like hydrolase superfamily. CbbY/CbbZ/Gph/YieH family.</text>
</comment>
<dbReference type="InterPro" id="IPR041492">
    <property type="entry name" value="HAD_2"/>
</dbReference>
<protein>
    <submittedName>
        <fullName evidence="5">Hydrolase</fullName>
    </submittedName>
</protein>
<dbReference type="GO" id="GO:0016787">
    <property type="term" value="F:hydrolase activity"/>
    <property type="evidence" value="ECO:0007669"/>
    <property type="project" value="UniProtKB-KW"/>
</dbReference>
<evidence type="ECO:0000256" key="1">
    <source>
        <dbReference type="ARBA" id="ARBA00001946"/>
    </source>
</evidence>
<dbReference type="Gene3D" id="3.40.50.1000">
    <property type="entry name" value="HAD superfamily/HAD-like"/>
    <property type="match status" value="1"/>
</dbReference>
<evidence type="ECO:0000313" key="5">
    <source>
        <dbReference type="EMBL" id="GHE54489.1"/>
    </source>
</evidence>
<evidence type="ECO:0000256" key="4">
    <source>
        <dbReference type="ARBA" id="ARBA00022842"/>
    </source>
</evidence>
<dbReference type="PRINTS" id="PR00413">
    <property type="entry name" value="HADHALOGNASE"/>
</dbReference>
<dbReference type="Gene3D" id="1.10.150.240">
    <property type="entry name" value="Putative phosphatase, domain 2"/>
    <property type="match status" value="1"/>
</dbReference>
<keyword evidence="5" id="KW-0378">Hydrolase</keyword>
<sequence length="217" mass="23102">MTKHILFDCDGVLIDTEIVAAEVVTRWLNQQGVVIDTETFIHQFTGKTFSDILALLVDSGKLAPPLEIKKAVAAMDTEIRANMRPISGVEEMLASVPLQASMVSNSATDYVLEAIEMLGAEAVFGQRVFSAELVAKGKPDPAVYLLALQKLGLKPSEVVVVEDSVAGVSASVAAGLRTIGFLGGSHVRNGHGAKLKALGAEQLVSNHEELQKLLQQV</sequence>
<dbReference type="InterPro" id="IPR023214">
    <property type="entry name" value="HAD_sf"/>
</dbReference>
<name>A0ABQ3I4V4_9BACT</name>
<dbReference type="Pfam" id="PF13419">
    <property type="entry name" value="HAD_2"/>
    <property type="match status" value="1"/>
</dbReference>
<dbReference type="Proteomes" id="UP000658258">
    <property type="component" value="Unassembled WGS sequence"/>
</dbReference>
<keyword evidence="4" id="KW-0460">Magnesium</keyword>
<dbReference type="EMBL" id="BNAG01000001">
    <property type="protein sequence ID" value="GHE54489.1"/>
    <property type="molecule type" value="Genomic_DNA"/>
</dbReference>
<evidence type="ECO:0000256" key="3">
    <source>
        <dbReference type="ARBA" id="ARBA00022723"/>
    </source>
</evidence>
<dbReference type="InterPro" id="IPR006439">
    <property type="entry name" value="HAD-SF_hydro_IA"/>
</dbReference>
<evidence type="ECO:0000313" key="6">
    <source>
        <dbReference type="Proteomes" id="UP000658258"/>
    </source>
</evidence>
<proteinExistence type="inferred from homology"/>
<accession>A0ABQ3I4V4</accession>
<comment type="caution">
    <text evidence="5">The sequence shown here is derived from an EMBL/GenBank/DDBJ whole genome shotgun (WGS) entry which is preliminary data.</text>
</comment>
<dbReference type="InterPro" id="IPR036412">
    <property type="entry name" value="HAD-like_sf"/>
</dbReference>
<dbReference type="SUPFAM" id="SSF56784">
    <property type="entry name" value="HAD-like"/>
    <property type="match status" value="1"/>
</dbReference>
<gene>
    <name evidence="5" type="ORF">GCM10011340_06390</name>
</gene>
<dbReference type="RefSeq" id="WP_189628739.1">
    <property type="nucleotide sequence ID" value="NZ_BNAG01000001.1"/>
</dbReference>
<dbReference type="PANTHER" id="PTHR46193:SF10">
    <property type="entry name" value="6-PHOSPHOGLUCONATE PHOSPHATASE"/>
    <property type="match status" value="1"/>
</dbReference>
<dbReference type="NCBIfam" id="TIGR01509">
    <property type="entry name" value="HAD-SF-IA-v3"/>
    <property type="match status" value="1"/>
</dbReference>
<keyword evidence="6" id="KW-1185">Reference proteome</keyword>
<keyword evidence="3" id="KW-0479">Metal-binding</keyword>
<comment type="cofactor">
    <cofactor evidence="1">
        <name>Mg(2+)</name>
        <dbReference type="ChEBI" id="CHEBI:18420"/>
    </cofactor>
</comment>
<dbReference type="InterPro" id="IPR051600">
    <property type="entry name" value="Beta-PGM-like"/>
</dbReference>
<dbReference type="SFLD" id="SFLDS00003">
    <property type="entry name" value="Haloacid_Dehalogenase"/>
    <property type="match status" value="1"/>
</dbReference>
<evidence type="ECO:0000256" key="2">
    <source>
        <dbReference type="ARBA" id="ARBA00006171"/>
    </source>
</evidence>
<organism evidence="5 6">
    <name type="scientific">Roseivirga thermotolerans</name>
    <dbReference type="NCBI Taxonomy" id="1758176"/>
    <lineage>
        <taxon>Bacteria</taxon>
        <taxon>Pseudomonadati</taxon>
        <taxon>Bacteroidota</taxon>
        <taxon>Cytophagia</taxon>
        <taxon>Cytophagales</taxon>
        <taxon>Roseivirgaceae</taxon>
        <taxon>Roseivirga</taxon>
    </lineage>
</organism>
<dbReference type="InterPro" id="IPR023198">
    <property type="entry name" value="PGP-like_dom2"/>
</dbReference>
<dbReference type="PANTHER" id="PTHR46193">
    <property type="entry name" value="6-PHOSPHOGLUCONATE PHOSPHATASE"/>
    <property type="match status" value="1"/>
</dbReference>
<dbReference type="SFLD" id="SFLDG01129">
    <property type="entry name" value="C1.5:_HAD__Beta-PGM__Phosphata"/>
    <property type="match status" value="1"/>
</dbReference>
<reference evidence="6" key="1">
    <citation type="journal article" date="2019" name="Int. J. Syst. Evol. Microbiol.">
        <title>The Global Catalogue of Microorganisms (GCM) 10K type strain sequencing project: providing services to taxonomists for standard genome sequencing and annotation.</title>
        <authorList>
            <consortium name="The Broad Institute Genomics Platform"/>
            <consortium name="The Broad Institute Genome Sequencing Center for Infectious Disease"/>
            <person name="Wu L."/>
            <person name="Ma J."/>
        </authorList>
    </citation>
    <scope>NUCLEOTIDE SEQUENCE [LARGE SCALE GENOMIC DNA]</scope>
    <source>
        <strain evidence="6">CGMCC 1.15111</strain>
    </source>
</reference>
<dbReference type="SFLD" id="SFLDG01135">
    <property type="entry name" value="C1.5.6:_HAD__Beta-PGM__Phospha"/>
    <property type="match status" value="1"/>
</dbReference>